<feature type="domain" description="Acyl-CoA dehydrogenase/oxidase N-terminal" evidence="8">
    <location>
        <begin position="10"/>
        <end position="121"/>
    </location>
</feature>
<evidence type="ECO:0000256" key="5">
    <source>
        <dbReference type="RuleBase" id="RU362125"/>
    </source>
</evidence>
<gene>
    <name evidence="9" type="ORF">FHX41_6165</name>
</gene>
<dbReference type="Gene3D" id="1.20.140.10">
    <property type="entry name" value="Butyryl-CoA Dehydrogenase, subunit A, domain 3"/>
    <property type="match status" value="1"/>
</dbReference>
<dbReference type="Pfam" id="PF02771">
    <property type="entry name" value="Acyl-CoA_dh_N"/>
    <property type="match status" value="1"/>
</dbReference>
<sequence>MLDTRPFEETPERGDLRDLVASLLARELPPDRALAMDREGRFASGAWAALGEAGLLGLGGDESDGGTGGTVGDAVAVTEEIARVLPSLSVDYVTCGMAMRMLGDGAGAAARAWAPEIASGKMLCSFGMSEPDVGTDLLNLRTSARVEDGRWVLRGQKLWISLAQEAEIAFVLCRTDPPDGKRRSRGLSVIAVRLDQPGVTVRRVHLAGMRAAGTCEIYFDDATAPLDHLVGERGRGMALLARTLDVERVMAAGISLGIGRAALDLHLAHLREREAFGGAIGRFQALQHAAADSIADLSASRALVNTAVRSIEDGRPSTALTGMAKLVAAESTARIVDRGMRAMAAQGLAEESAMQMYFRDARLQLFSPVSNDMIRNILGESLGLPRSY</sequence>
<dbReference type="InterPro" id="IPR046373">
    <property type="entry name" value="Acyl-CoA_Oxase/DH_mid-dom_sf"/>
</dbReference>
<evidence type="ECO:0000256" key="4">
    <source>
        <dbReference type="ARBA" id="ARBA00022827"/>
    </source>
</evidence>
<dbReference type="CDD" id="cd00567">
    <property type="entry name" value="ACAD"/>
    <property type="match status" value="1"/>
</dbReference>
<comment type="caution">
    <text evidence="9">The sequence shown here is derived from an EMBL/GenBank/DDBJ whole genome shotgun (WGS) entry which is preliminary data.</text>
</comment>
<keyword evidence="10" id="KW-1185">Reference proteome</keyword>
<dbReference type="EMBL" id="VFPO01000001">
    <property type="protein sequence ID" value="TQM72365.1"/>
    <property type="molecule type" value="Genomic_DNA"/>
</dbReference>
<dbReference type="PANTHER" id="PTHR43884">
    <property type="entry name" value="ACYL-COA DEHYDROGENASE"/>
    <property type="match status" value="1"/>
</dbReference>
<dbReference type="RefSeq" id="WP_185759067.1">
    <property type="nucleotide sequence ID" value="NZ_VFPO01000001.1"/>
</dbReference>
<comment type="cofactor">
    <cofactor evidence="1 5">
        <name>FAD</name>
        <dbReference type="ChEBI" id="CHEBI:57692"/>
    </cofactor>
</comment>
<evidence type="ECO:0000259" key="7">
    <source>
        <dbReference type="Pfam" id="PF02770"/>
    </source>
</evidence>
<dbReference type="InterPro" id="IPR006091">
    <property type="entry name" value="Acyl-CoA_Oxase/DH_mid-dom"/>
</dbReference>
<keyword evidence="3 5" id="KW-0285">Flavoprotein</keyword>
<evidence type="ECO:0000256" key="3">
    <source>
        <dbReference type="ARBA" id="ARBA00022630"/>
    </source>
</evidence>
<organism evidence="9 10">
    <name type="scientific">Actinomadura hallensis</name>
    <dbReference type="NCBI Taxonomy" id="337895"/>
    <lineage>
        <taxon>Bacteria</taxon>
        <taxon>Bacillati</taxon>
        <taxon>Actinomycetota</taxon>
        <taxon>Actinomycetes</taxon>
        <taxon>Streptosporangiales</taxon>
        <taxon>Thermomonosporaceae</taxon>
        <taxon>Actinomadura</taxon>
    </lineage>
</organism>
<evidence type="ECO:0000259" key="6">
    <source>
        <dbReference type="Pfam" id="PF00441"/>
    </source>
</evidence>
<dbReference type="InterPro" id="IPR037069">
    <property type="entry name" value="AcylCoA_DH/ox_N_sf"/>
</dbReference>
<dbReference type="GO" id="GO:0050660">
    <property type="term" value="F:flavin adenine dinucleotide binding"/>
    <property type="evidence" value="ECO:0007669"/>
    <property type="project" value="InterPro"/>
</dbReference>
<dbReference type="Pfam" id="PF02770">
    <property type="entry name" value="Acyl-CoA_dh_M"/>
    <property type="match status" value="1"/>
</dbReference>
<dbReference type="Gene3D" id="1.10.540.10">
    <property type="entry name" value="Acyl-CoA dehydrogenase/oxidase, N-terminal domain"/>
    <property type="match status" value="1"/>
</dbReference>
<dbReference type="InterPro" id="IPR009100">
    <property type="entry name" value="AcylCoA_DH/oxidase_NM_dom_sf"/>
</dbReference>
<feature type="domain" description="Acyl-CoA oxidase/dehydrogenase middle" evidence="7">
    <location>
        <begin position="125"/>
        <end position="221"/>
    </location>
</feature>
<reference evidence="9 10" key="1">
    <citation type="submission" date="2019-06" db="EMBL/GenBank/DDBJ databases">
        <title>Sequencing the genomes of 1000 actinobacteria strains.</title>
        <authorList>
            <person name="Klenk H.-P."/>
        </authorList>
    </citation>
    <scope>NUCLEOTIDE SEQUENCE [LARGE SCALE GENOMIC DNA]</scope>
    <source>
        <strain evidence="9 10">DSM 45043</strain>
    </source>
</reference>
<accession>A0A543IP51</accession>
<feature type="domain" description="Acyl-CoA dehydrogenase/oxidase C-terminal" evidence="6">
    <location>
        <begin position="234"/>
        <end position="382"/>
    </location>
</feature>
<dbReference type="SUPFAM" id="SSF56645">
    <property type="entry name" value="Acyl-CoA dehydrogenase NM domain-like"/>
    <property type="match status" value="1"/>
</dbReference>
<evidence type="ECO:0000256" key="1">
    <source>
        <dbReference type="ARBA" id="ARBA00001974"/>
    </source>
</evidence>
<dbReference type="Proteomes" id="UP000316706">
    <property type="component" value="Unassembled WGS sequence"/>
</dbReference>
<dbReference type="PANTHER" id="PTHR43884:SF12">
    <property type="entry name" value="ISOVALERYL-COA DEHYDROGENASE, MITOCHONDRIAL-RELATED"/>
    <property type="match status" value="1"/>
</dbReference>
<dbReference type="InterPro" id="IPR036250">
    <property type="entry name" value="AcylCo_DH-like_C"/>
</dbReference>
<protein>
    <submittedName>
        <fullName evidence="9">Alkylation response protein AidB-like acyl-CoA dehydrogenase</fullName>
    </submittedName>
</protein>
<dbReference type="Gene3D" id="2.40.110.10">
    <property type="entry name" value="Butyryl-CoA Dehydrogenase, subunit A, domain 2"/>
    <property type="match status" value="1"/>
</dbReference>
<evidence type="ECO:0000313" key="9">
    <source>
        <dbReference type="EMBL" id="TQM72365.1"/>
    </source>
</evidence>
<proteinExistence type="inferred from homology"/>
<dbReference type="Pfam" id="PF00441">
    <property type="entry name" value="Acyl-CoA_dh_1"/>
    <property type="match status" value="1"/>
</dbReference>
<comment type="similarity">
    <text evidence="2 5">Belongs to the acyl-CoA dehydrogenase family.</text>
</comment>
<dbReference type="InterPro" id="IPR013786">
    <property type="entry name" value="AcylCoA_DH/ox_N"/>
</dbReference>
<name>A0A543IP51_9ACTN</name>
<keyword evidence="5" id="KW-0560">Oxidoreductase</keyword>
<evidence type="ECO:0000256" key="2">
    <source>
        <dbReference type="ARBA" id="ARBA00009347"/>
    </source>
</evidence>
<evidence type="ECO:0000259" key="8">
    <source>
        <dbReference type="Pfam" id="PF02771"/>
    </source>
</evidence>
<dbReference type="PIRSF" id="PIRSF016578">
    <property type="entry name" value="HsaA"/>
    <property type="match status" value="1"/>
</dbReference>
<dbReference type="SUPFAM" id="SSF47203">
    <property type="entry name" value="Acyl-CoA dehydrogenase C-terminal domain-like"/>
    <property type="match status" value="1"/>
</dbReference>
<dbReference type="InterPro" id="IPR009075">
    <property type="entry name" value="AcylCo_DH/oxidase_C"/>
</dbReference>
<dbReference type="GO" id="GO:0003995">
    <property type="term" value="F:acyl-CoA dehydrogenase activity"/>
    <property type="evidence" value="ECO:0007669"/>
    <property type="project" value="TreeGrafter"/>
</dbReference>
<dbReference type="AlphaFoldDB" id="A0A543IP51"/>
<keyword evidence="4 5" id="KW-0274">FAD</keyword>
<evidence type="ECO:0000313" key="10">
    <source>
        <dbReference type="Proteomes" id="UP000316706"/>
    </source>
</evidence>